<proteinExistence type="inferred from homology"/>
<dbReference type="STRING" id="41427.A0A182IMD8"/>
<dbReference type="PANTHER" id="PTHR43142">
    <property type="entry name" value="CARBOXYLIC ESTER HYDROLASE"/>
    <property type="match status" value="1"/>
</dbReference>
<evidence type="ECO:0000256" key="2">
    <source>
        <dbReference type="ARBA" id="ARBA00022487"/>
    </source>
</evidence>
<dbReference type="EC" id="3.1.1.1" evidence="5"/>
<dbReference type="GO" id="GO:0106435">
    <property type="term" value="F:carboxylesterase activity"/>
    <property type="evidence" value="ECO:0007669"/>
    <property type="project" value="UniProtKB-EC"/>
</dbReference>
<keyword evidence="4" id="KW-0325">Glycoprotein</keyword>
<dbReference type="InterPro" id="IPR029058">
    <property type="entry name" value="AB_hydrolase_fold"/>
</dbReference>
<evidence type="ECO:0000313" key="7">
    <source>
        <dbReference type="EnsemblMetazoa" id="AATE001874-PA.1"/>
    </source>
</evidence>
<dbReference type="InterPro" id="IPR002018">
    <property type="entry name" value="CarbesteraseB"/>
</dbReference>
<evidence type="ECO:0000256" key="5">
    <source>
        <dbReference type="ARBA" id="ARBA00039155"/>
    </source>
</evidence>
<dbReference type="VEuPathDB" id="VectorBase:AATE001874"/>
<dbReference type="EnsemblMetazoa" id="AATE001874-RA">
    <property type="protein sequence ID" value="AATE001874-PA.1"/>
    <property type="gene ID" value="AATE001874"/>
</dbReference>
<dbReference type="SUPFAM" id="SSF53474">
    <property type="entry name" value="alpha/beta-Hydrolases"/>
    <property type="match status" value="1"/>
</dbReference>
<dbReference type="Pfam" id="PF00135">
    <property type="entry name" value="COesterase"/>
    <property type="match status" value="1"/>
</dbReference>
<keyword evidence="2" id="KW-0719">Serine esterase</keyword>
<accession>A0A182IMD8</accession>
<evidence type="ECO:0000259" key="6">
    <source>
        <dbReference type="Pfam" id="PF00135"/>
    </source>
</evidence>
<organism evidence="7">
    <name type="scientific">Anopheles atroparvus</name>
    <name type="common">European mosquito</name>
    <dbReference type="NCBI Taxonomy" id="41427"/>
    <lineage>
        <taxon>Eukaryota</taxon>
        <taxon>Metazoa</taxon>
        <taxon>Ecdysozoa</taxon>
        <taxon>Arthropoda</taxon>
        <taxon>Hexapoda</taxon>
        <taxon>Insecta</taxon>
        <taxon>Pterygota</taxon>
        <taxon>Neoptera</taxon>
        <taxon>Endopterygota</taxon>
        <taxon>Diptera</taxon>
        <taxon>Nematocera</taxon>
        <taxon>Culicoidea</taxon>
        <taxon>Culicidae</taxon>
        <taxon>Anophelinae</taxon>
        <taxon>Anopheles</taxon>
    </lineage>
</organism>
<reference evidence="7" key="1">
    <citation type="submission" date="2022-08" db="UniProtKB">
        <authorList>
            <consortium name="EnsemblMetazoa"/>
        </authorList>
    </citation>
    <scope>IDENTIFICATION</scope>
    <source>
        <strain evidence="7">EBRO</strain>
    </source>
</reference>
<comment type="similarity">
    <text evidence="1">Belongs to the type-B carboxylesterase/lipase family.</text>
</comment>
<feature type="domain" description="Carboxylesterase type B" evidence="6">
    <location>
        <begin position="7"/>
        <end position="419"/>
    </location>
</feature>
<keyword evidence="3" id="KW-0378">Hydrolase</keyword>
<name>A0A182IMD8_ANOAO</name>
<dbReference type="AlphaFoldDB" id="A0A182IMD8"/>
<protein>
    <recommendedName>
        <fullName evidence="5">carboxylesterase</fullName>
        <ecNumber evidence="5">3.1.1.1</ecNumber>
    </recommendedName>
</protein>
<dbReference type="PANTHER" id="PTHR43142:SF1">
    <property type="entry name" value="CARBOXYLIC ESTER HYDROLASE"/>
    <property type="match status" value="1"/>
</dbReference>
<evidence type="ECO:0000256" key="4">
    <source>
        <dbReference type="ARBA" id="ARBA00023180"/>
    </source>
</evidence>
<sequence>MSQHVGYSPEYLLEQNVIVVTMNYRLGPLGFLHLPSQGVEGNAALKDQLMALRWVAENIGNFNGDPSNVTLFGESAGAVAVHMHLLSPLSTRYFHKAICESGVALAEFALPNDTIGNSRRLARLINPAVKTDADVLDTLRKASAKDLMELSERTPTPEEMRRGYPIAFRPVVDANSEEPIYPLHPVTAMQTTDHIPPIPLMLGYNNRDGASFITPLTKYPQLYRDDMQRVTPSTVHVDLDGPESKQLAEEIAQFYFGPEGYSPRKLTECADLMTDCNFSVIHRITAELHARFQHRSPLYFYRFEFDGMLNLYKKFLPSPIDGAYHADELSYLFRVRMLPKVVPADSNEARVRRYMCRMWTNFAKYGNPTPAHDESLPFRWNPVPHVEPDSRERFHLPYLRINSEPRMAVDPDKERVEFWEKVYEKFNGGEGHRNVLGRLVATEFVCINRLVDTHDPLANGKVSLVLDDLRRGVDMIMARVAVRREAMEVLQPQVEIALGRHERAHVDQWRWHVVEVEPLVQLLLRVKRRLRERRHYVLLRLARLQQKHPAQTDRSLPVVALQARADAGDEVLLPGAPLAAHLQHLARFTFGDENVRQQGAARLGVGNFANAHLPIGGRDHRQVAFAHDGSGGRVAQVVHALAVGVHQRERTRTGPDGNEFLFRIVQSPLGDGDEVVQLARSDSNSKRRNWETVCTAYRRQVPLVNADRTGTSSACTAPGRPSRSDSRRSTSTAAAPSSSLPECLVGLVVVVSSAKLTLASSVMDSESIVTVVASFTSVTSAAGVSSAGPTAPPFASEVLMICHCSVSSIEAAVVICASVSVVVTASVSAAIAKSSNDDDGVWLFEGAPPFGVATDGAPSDIASWLGPAGSGEGSRLAWERLRRESFDLRGISSSLLSAAGGEGTSRVTPAIAASWRPSSSSSVQHSHPFAFDSSARILSIRSFSAVWEVLLLSVATVTDGAPFWEKLPYREEPPDAEPVVEEAALNAPGVRGELPPEFT</sequence>
<evidence type="ECO:0000256" key="1">
    <source>
        <dbReference type="ARBA" id="ARBA00005964"/>
    </source>
</evidence>
<dbReference type="Gene3D" id="3.40.50.1820">
    <property type="entry name" value="alpha/beta hydrolase"/>
    <property type="match status" value="1"/>
</dbReference>
<evidence type="ECO:0000256" key="3">
    <source>
        <dbReference type="ARBA" id="ARBA00022801"/>
    </source>
</evidence>